<dbReference type="Proteomes" id="UP000266841">
    <property type="component" value="Unassembled WGS sequence"/>
</dbReference>
<reference evidence="2 3" key="1">
    <citation type="journal article" date="2012" name="Genome Biol.">
        <title>Genome and low-iron response of an oceanic diatom adapted to chronic iron limitation.</title>
        <authorList>
            <person name="Lommer M."/>
            <person name="Specht M."/>
            <person name="Roy A.S."/>
            <person name="Kraemer L."/>
            <person name="Andreson R."/>
            <person name="Gutowska M.A."/>
            <person name="Wolf J."/>
            <person name="Bergner S.V."/>
            <person name="Schilhabel M.B."/>
            <person name="Klostermeier U.C."/>
            <person name="Beiko R.G."/>
            <person name="Rosenstiel P."/>
            <person name="Hippler M."/>
            <person name="Laroche J."/>
        </authorList>
    </citation>
    <scope>NUCLEOTIDE SEQUENCE [LARGE SCALE GENOMIC DNA]</scope>
    <source>
        <strain evidence="2 3">CCMP1005</strain>
    </source>
</reference>
<keyword evidence="3" id="KW-1185">Reference proteome</keyword>
<evidence type="ECO:0000313" key="3">
    <source>
        <dbReference type="Proteomes" id="UP000266841"/>
    </source>
</evidence>
<dbReference type="AlphaFoldDB" id="K0SQQ2"/>
<sequence>MCAPRTESNGKLLERVALDISTTSSPQQSVMDEQKMGSSDETATGAVVCFLKWLFLAAALSVSVLEFSLWFPFNIPGVSSAAIRTYVPAGYEYDLENTLFDNTPWTYNTDYVLTIVMTILAVECIRSNATCEKTNADSFRLRIYSAALLICYAVSTLAGGWSHQHFTSVGSLNTLKFRLFWIVCVGNVSFASCYMGLIGREVQRIFGVKDAIPLGPVWCWPLYGLYMFGACAFGYISFKRPACDIFIAGITQFPSTFYCLGALGLRTWPSSRDSTNAKVTAIEREAWIDMSERVYSPGRGPRQHKGVGFGVSQAARSAKSQVNIGVLRKKLR</sequence>
<feature type="transmembrane region" description="Helical" evidence="1">
    <location>
        <begin position="43"/>
        <end position="65"/>
    </location>
</feature>
<feature type="transmembrane region" description="Helical" evidence="1">
    <location>
        <begin position="179"/>
        <end position="197"/>
    </location>
</feature>
<gene>
    <name evidence="2" type="ORF">THAOC_15951</name>
</gene>
<feature type="transmembrane region" description="Helical" evidence="1">
    <location>
        <begin position="217"/>
        <end position="238"/>
    </location>
</feature>
<evidence type="ECO:0000256" key="1">
    <source>
        <dbReference type="SAM" id="Phobius"/>
    </source>
</evidence>
<name>K0SQQ2_THAOC</name>
<feature type="transmembrane region" description="Helical" evidence="1">
    <location>
        <begin position="244"/>
        <end position="265"/>
    </location>
</feature>
<feature type="transmembrane region" description="Helical" evidence="1">
    <location>
        <begin position="141"/>
        <end position="159"/>
    </location>
</feature>
<dbReference type="EMBL" id="AGNL01018274">
    <property type="protein sequence ID" value="EJK63386.1"/>
    <property type="molecule type" value="Genomic_DNA"/>
</dbReference>
<feature type="non-terminal residue" evidence="2">
    <location>
        <position position="332"/>
    </location>
</feature>
<dbReference type="OrthoDB" id="41642at2759"/>
<accession>K0SQQ2</accession>
<dbReference type="eggNOG" id="ENOG502QY5X">
    <property type="taxonomic scope" value="Eukaryota"/>
</dbReference>
<comment type="caution">
    <text evidence="2">The sequence shown here is derived from an EMBL/GenBank/DDBJ whole genome shotgun (WGS) entry which is preliminary data.</text>
</comment>
<protein>
    <submittedName>
        <fullName evidence="2">Uncharacterized protein</fullName>
    </submittedName>
</protein>
<evidence type="ECO:0000313" key="2">
    <source>
        <dbReference type="EMBL" id="EJK63386.1"/>
    </source>
</evidence>
<feature type="transmembrane region" description="Helical" evidence="1">
    <location>
        <begin position="111"/>
        <end position="129"/>
    </location>
</feature>
<organism evidence="2 3">
    <name type="scientific">Thalassiosira oceanica</name>
    <name type="common">Marine diatom</name>
    <dbReference type="NCBI Taxonomy" id="159749"/>
    <lineage>
        <taxon>Eukaryota</taxon>
        <taxon>Sar</taxon>
        <taxon>Stramenopiles</taxon>
        <taxon>Ochrophyta</taxon>
        <taxon>Bacillariophyta</taxon>
        <taxon>Coscinodiscophyceae</taxon>
        <taxon>Thalassiosirophycidae</taxon>
        <taxon>Thalassiosirales</taxon>
        <taxon>Thalassiosiraceae</taxon>
        <taxon>Thalassiosira</taxon>
    </lineage>
</organism>
<keyword evidence="1" id="KW-1133">Transmembrane helix</keyword>
<proteinExistence type="predicted"/>
<dbReference type="OMA" id="FASCYMG"/>
<keyword evidence="1" id="KW-0812">Transmembrane</keyword>
<keyword evidence="1" id="KW-0472">Membrane</keyword>